<evidence type="ECO:0000256" key="1">
    <source>
        <dbReference type="SAM" id="Phobius"/>
    </source>
</evidence>
<dbReference type="RefSeq" id="WP_182704309.1">
    <property type="nucleotide sequence ID" value="NZ_JACJII010000001.1"/>
</dbReference>
<comment type="caution">
    <text evidence="2">The sequence shown here is derived from an EMBL/GenBank/DDBJ whole genome shotgun (WGS) entry which is preliminary data.</text>
</comment>
<gene>
    <name evidence="2" type="ORF">HNR21_001080</name>
</gene>
<evidence type="ECO:0000313" key="2">
    <source>
        <dbReference type="EMBL" id="MBA9002198.1"/>
    </source>
</evidence>
<keyword evidence="1" id="KW-1133">Transmembrane helix</keyword>
<dbReference type="Proteomes" id="UP000539313">
    <property type="component" value="Unassembled WGS sequence"/>
</dbReference>
<name>A0A7W3MUK6_9ACTN</name>
<keyword evidence="3" id="KW-1185">Reference proteome</keyword>
<sequence length="57" mass="6342">MSSIADAQLIAWVMLGSATVRYGVQLVLGVIVALRSRPEDLPKIVQGFALWFRRGRK</sequence>
<keyword evidence="1" id="KW-0812">Transmembrane</keyword>
<protein>
    <submittedName>
        <fullName evidence="2">Uncharacterized protein</fullName>
    </submittedName>
</protein>
<dbReference type="AlphaFoldDB" id="A0A7W3MUK6"/>
<reference evidence="2 3" key="1">
    <citation type="submission" date="2020-08" db="EMBL/GenBank/DDBJ databases">
        <title>Sequencing the genomes of 1000 actinobacteria strains.</title>
        <authorList>
            <person name="Klenk H.-P."/>
        </authorList>
    </citation>
    <scope>NUCLEOTIDE SEQUENCE [LARGE SCALE GENOMIC DNA]</scope>
    <source>
        <strain evidence="2 3">DSM 45823</strain>
    </source>
</reference>
<proteinExistence type="predicted"/>
<feature type="transmembrane region" description="Helical" evidence="1">
    <location>
        <begin position="12"/>
        <end position="34"/>
    </location>
</feature>
<organism evidence="2 3">
    <name type="scientific">Thermomonospora cellulosilytica</name>
    <dbReference type="NCBI Taxonomy" id="1411118"/>
    <lineage>
        <taxon>Bacteria</taxon>
        <taxon>Bacillati</taxon>
        <taxon>Actinomycetota</taxon>
        <taxon>Actinomycetes</taxon>
        <taxon>Streptosporangiales</taxon>
        <taxon>Thermomonosporaceae</taxon>
        <taxon>Thermomonospora</taxon>
    </lineage>
</organism>
<accession>A0A7W3MUK6</accession>
<keyword evidence="1" id="KW-0472">Membrane</keyword>
<evidence type="ECO:0000313" key="3">
    <source>
        <dbReference type="Proteomes" id="UP000539313"/>
    </source>
</evidence>
<dbReference type="EMBL" id="JACJII010000001">
    <property type="protein sequence ID" value="MBA9002198.1"/>
    <property type="molecule type" value="Genomic_DNA"/>
</dbReference>